<comment type="cofactor">
    <cofactor evidence="2">
        <name>Mg(2+)</name>
        <dbReference type="ChEBI" id="CHEBI:18420"/>
    </cofactor>
    <text evidence="2">Binds 2 magnesium ions per subunit.</text>
</comment>
<dbReference type="GO" id="GO:0016094">
    <property type="term" value="P:polyprenol biosynthetic process"/>
    <property type="evidence" value="ECO:0007669"/>
    <property type="project" value="TreeGrafter"/>
</dbReference>
<dbReference type="EC" id="2.5.1.-" evidence="2"/>
<dbReference type="KEGG" id="psac:PSM36_3353"/>
<dbReference type="SUPFAM" id="SSF64005">
    <property type="entry name" value="Undecaprenyl diphosphate synthase"/>
    <property type="match status" value="1"/>
</dbReference>
<feature type="binding site" evidence="2">
    <location>
        <position position="72"/>
    </location>
    <ligand>
        <name>substrate</name>
    </ligand>
</feature>
<comment type="similarity">
    <text evidence="2">Belongs to the UPP synthase family.</text>
</comment>
<evidence type="ECO:0000313" key="4">
    <source>
        <dbReference type="Proteomes" id="UP000187464"/>
    </source>
</evidence>
<feature type="active site" evidence="2">
    <location>
        <position position="21"/>
    </location>
</feature>
<keyword evidence="2" id="KW-0460">Magnesium</keyword>
<dbReference type="Gene3D" id="3.40.1180.10">
    <property type="entry name" value="Decaprenyl diphosphate synthase-like"/>
    <property type="match status" value="1"/>
</dbReference>
<evidence type="ECO:0000313" key="3">
    <source>
        <dbReference type="EMBL" id="SCD22138.1"/>
    </source>
</evidence>
<dbReference type="CDD" id="cd00475">
    <property type="entry name" value="Cis_IPPS"/>
    <property type="match status" value="1"/>
</dbReference>
<dbReference type="EMBL" id="LT605205">
    <property type="protein sequence ID" value="SCD22138.1"/>
    <property type="molecule type" value="Genomic_DNA"/>
</dbReference>
<reference evidence="3 4" key="1">
    <citation type="submission" date="2016-08" db="EMBL/GenBank/DDBJ databases">
        <authorList>
            <person name="Seilhamer J.J."/>
        </authorList>
    </citation>
    <scope>NUCLEOTIDE SEQUENCE [LARGE SCALE GENOMIC DNA]</scope>
    <source>
        <strain evidence="3">M3/6</strain>
    </source>
</reference>
<dbReference type="Pfam" id="PF01255">
    <property type="entry name" value="Prenyltransf"/>
    <property type="match status" value="1"/>
</dbReference>
<proteinExistence type="inferred from homology"/>
<dbReference type="Proteomes" id="UP000187464">
    <property type="component" value="Chromosome I"/>
</dbReference>
<protein>
    <recommendedName>
        <fullName evidence="2">Isoprenyl transferase</fullName>
        <ecNumber evidence="2">2.5.1.-</ecNumber>
    </recommendedName>
</protein>
<feature type="binding site" evidence="2">
    <location>
        <position position="189"/>
    </location>
    <ligand>
        <name>substrate</name>
    </ligand>
</feature>
<feature type="binding site" evidence="2">
    <location>
        <begin position="195"/>
        <end position="197"/>
    </location>
    <ligand>
        <name>substrate</name>
    </ligand>
</feature>
<dbReference type="NCBIfam" id="TIGR00055">
    <property type="entry name" value="uppS"/>
    <property type="match status" value="1"/>
</dbReference>
<dbReference type="STRING" id="1642647.PSM36_3353"/>
<gene>
    <name evidence="3" type="primary">uppS</name>
    <name evidence="3" type="ORF">PSM36_3353</name>
</gene>
<sequence>MSLIDKIDKNRLPAHIAIIMDGNGRWAKARGLERGEGHREGVNAIKRVVEAASKASIQYLTLYAFSTENWSRPTEEVKGLMDLMVYAISRETADLKRNGVRIRTIGDMNRLPGYARTALEECIRETAEGTGVTLVLALSYSSKWELTTAAGRIAADVVKGVLPEGDIDEETFAGYLTTRGIPDPDLLIRTGGEQRISNFLLWQCAYAEFYFTDTFWPDFGEDALYEAIIGYQGRERRFGKTSEQIESAQ</sequence>
<dbReference type="AlphaFoldDB" id="A0A1R3TA16"/>
<dbReference type="InterPro" id="IPR001441">
    <property type="entry name" value="UPP_synth-like"/>
</dbReference>
<dbReference type="GO" id="GO:0045547">
    <property type="term" value="F:ditrans,polycis-polyprenyl diphosphate synthase [(2E,6E)-farnesyl diphosphate specific] activity"/>
    <property type="evidence" value="ECO:0007669"/>
    <property type="project" value="TreeGrafter"/>
</dbReference>
<dbReference type="FunFam" id="3.40.1180.10:FF:000001">
    <property type="entry name" value="(2E,6E)-farnesyl-diphosphate-specific ditrans,polycis-undecaprenyl-diphosphate synthase"/>
    <property type="match status" value="1"/>
</dbReference>
<feature type="binding site" evidence="2">
    <location>
        <position position="70"/>
    </location>
    <ligand>
        <name>substrate</name>
    </ligand>
</feature>
<organism evidence="3 4">
    <name type="scientific">Proteiniphilum saccharofermentans</name>
    <dbReference type="NCBI Taxonomy" id="1642647"/>
    <lineage>
        <taxon>Bacteria</taxon>
        <taxon>Pseudomonadati</taxon>
        <taxon>Bacteroidota</taxon>
        <taxon>Bacteroidia</taxon>
        <taxon>Bacteroidales</taxon>
        <taxon>Dysgonomonadaceae</taxon>
        <taxon>Proteiniphilum</taxon>
    </lineage>
</organism>
<keyword evidence="1 2" id="KW-0808">Transferase</keyword>
<dbReference type="InterPro" id="IPR036424">
    <property type="entry name" value="UPP_synth-like_sf"/>
</dbReference>
<name>A0A1R3TA16_9BACT</name>
<feature type="binding site" evidence="2">
    <location>
        <position position="34"/>
    </location>
    <ligand>
        <name>substrate</name>
    </ligand>
</feature>
<dbReference type="NCBIfam" id="NF011405">
    <property type="entry name" value="PRK14830.1"/>
    <property type="match status" value="1"/>
</dbReference>
<dbReference type="PANTHER" id="PTHR10291">
    <property type="entry name" value="DEHYDRODOLICHYL DIPHOSPHATE SYNTHASE FAMILY MEMBER"/>
    <property type="match status" value="1"/>
</dbReference>
<dbReference type="PROSITE" id="PS01066">
    <property type="entry name" value="UPP_SYNTHASE"/>
    <property type="match status" value="1"/>
</dbReference>
<dbReference type="InterPro" id="IPR018520">
    <property type="entry name" value="UPP_synth-like_CS"/>
</dbReference>
<feature type="binding site" evidence="2">
    <location>
        <position position="26"/>
    </location>
    <ligand>
        <name>substrate</name>
    </ligand>
</feature>
<keyword evidence="2" id="KW-0479">Metal-binding</keyword>
<feature type="binding site" evidence="2">
    <location>
        <position position="38"/>
    </location>
    <ligand>
        <name>substrate</name>
    </ligand>
</feature>
<feature type="active site" description="Proton acceptor" evidence="2">
    <location>
        <position position="69"/>
    </location>
</feature>
<dbReference type="RefSeq" id="WP_076932334.1">
    <property type="nucleotide sequence ID" value="NZ_DAMBAO010000001.1"/>
</dbReference>
<dbReference type="GO" id="GO:0000287">
    <property type="term" value="F:magnesium ion binding"/>
    <property type="evidence" value="ECO:0007669"/>
    <property type="project" value="UniProtKB-UniRule"/>
</dbReference>
<comment type="subunit">
    <text evidence="2">Homodimer.</text>
</comment>
<feature type="binding site" evidence="2">
    <location>
        <begin position="66"/>
        <end position="68"/>
    </location>
    <ligand>
        <name>substrate</name>
    </ligand>
</feature>
<feature type="binding site" evidence="2">
    <location>
        <position position="208"/>
    </location>
    <ligand>
        <name>Mg(2+)</name>
        <dbReference type="ChEBI" id="CHEBI:18420"/>
    </ligand>
</feature>
<dbReference type="HAMAP" id="MF_01139">
    <property type="entry name" value="ISPT"/>
    <property type="match status" value="1"/>
</dbReference>
<comment type="function">
    <text evidence="2">Catalyzes the condensation of isopentenyl diphosphate (IPP) with allylic pyrophosphates generating different type of terpenoids.</text>
</comment>
<dbReference type="PANTHER" id="PTHR10291:SF0">
    <property type="entry name" value="DEHYDRODOLICHYL DIPHOSPHATE SYNTHASE 2"/>
    <property type="match status" value="1"/>
</dbReference>
<feature type="binding site" evidence="2">
    <location>
        <position position="21"/>
    </location>
    <ligand>
        <name>Mg(2+)</name>
        <dbReference type="ChEBI" id="CHEBI:18420"/>
    </ligand>
</feature>
<feature type="binding site" evidence="2">
    <location>
        <begin position="22"/>
        <end position="25"/>
    </location>
    <ligand>
        <name>substrate</name>
    </ligand>
</feature>
<keyword evidence="4" id="KW-1185">Reference proteome</keyword>
<evidence type="ECO:0000256" key="2">
    <source>
        <dbReference type="HAMAP-Rule" id="MF_01139"/>
    </source>
</evidence>
<accession>A0A1R3TA16</accession>
<evidence type="ECO:0000256" key="1">
    <source>
        <dbReference type="ARBA" id="ARBA00022679"/>
    </source>
</evidence>